<dbReference type="Proteomes" id="UP000593567">
    <property type="component" value="Unassembled WGS sequence"/>
</dbReference>
<evidence type="ECO:0000256" key="1">
    <source>
        <dbReference type="ARBA" id="ARBA00023002"/>
    </source>
</evidence>
<reference evidence="6" key="1">
    <citation type="submission" date="2020-06" db="EMBL/GenBank/DDBJ databases">
        <title>Draft genome of Bugula neritina, a colonial animal packing powerful symbionts and potential medicines.</title>
        <authorList>
            <person name="Rayko M."/>
        </authorList>
    </citation>
    <scope>NUCLEOTIDE SEQUENCE [LARGE SCALE GENOMIC DNA]</scope>
    <source>
        <strain evidence="6">Kwan_BN1</strain>
    </source>
</reference>
<evidence type="ECO:0000259" key="5">
    <source>
        <dbReference type="Pfam" id="PF00248"/>
    </source>
</evidence>
<dbReference type="InterPro" id="IPR023210">
    <property type="entry name" value="NADP_OxRdtase_dom"/>
</dbReference>
<evidence type="ECO:0000313" key="6">
    <source>
        <dbReference type="EMBL" id="KAF6028853.1"/>
    </source>
</evidence>
<keyword evidence="1" id="KW-0560">Oxidoreductase</keyword>
<comment type="caution">
    <text evidence="6">The sequence shown here is derived from an EMBL/GenBank/DDBJ whole genome shotgun (WGS) entry which is preliminary data.</text>
</comment>
<dbReference type="GO" id="GO:0016616">
    <property type="term" value="F:oxidoreductase activity, acting on the CH-OH group of donors, NAD or NADP as acceptor"/>
    <property type="evidence" value="ECO:0007669"/>
    <property type="project" value="UniProtKB-ARBA"/>
</dbReference>
<dbReference type="SUPFAM" id="SSF51430">
    <property type="entry name" value="NAD(P)-linked oxidoreductase"/>
    <property type="match status" value="1"/>
</dbReference>
<evidence type="ECO:0000256" key="3">
    <source>
        <dbReference type="PIRSR" id="PIRSR000097-2"/>
    </source>
</evidence>
<dbReference type="EMBL" id="VXIV02001900">
    <property type="protein sequence ID" value="KAF6028853.1"/>
    <property type="molecule type" value="Genomic_DNA"/>
</dbReference>
<evidence type="ECO:0000256" key="4">
    <source>
        <dbReference type="PIRSR" id="PIRSR000097-3"/>
    </source>
</evidence>
<dbReference type="InterPro" id="IPR036812">
    <property type="entry name" value="NAD(P)_OxRdtase_dom_sf"/>
</dbReference>
<proteinExistence type="predicted"/>
<name>A0A7J7JSH9_BUGNE</name>
<dbReference type="CDD" id="cd19071">
    <property type="entry name" value="AKR_AKR1-5-like"/>
    <property type="match status" value="1"/>
</dbReference>
<protein>
    <recommendedName>
        <fullName evidence="5">NADP-dependent oxidoreductase domain-containing protein</fullName>
    </recommendedName>
</protein>
<dbReference type="OrthoDB" id="416253at2759"/>
<organism evidence="6 7">
    <name type="scientific">Bugula neritina</name>
    <name type="common">Brown bryozoan</name>
    <name type="synonym">Sertularia neritina</name>
    <dbReference type="NCBI Taxonomy" id="10212"/>
    <lineage>
        <taxon>Eukaryota</taxon>
        <taxon>Metazoa</taxon>
        <taxon>Spiralia</taxon>
        <taxon>Lophotrochozoa</taxon>
        <taxon>Bryozoa</taxon>
        <taxon>Gymnolaemata</taxon>
        <taxon>Cheilostomatida</taxon>
        <taxon>Flustrina</taxon>
        <taxon>Buguloidea</taxon>
        <taxon>Bugulidae</taxon>
        <taxon>Bugula</taxon>
    </lineage>
</organism>
<accession>A0A7J7JSH9</accession>
<dbReference type="PROSITE" id="PS00798">
    <property type="entry name" value="ALDOKETO_REDUCTASE_1"/>
    <property type="match status" value="1"/>
</dbReference>
<feature type="site" description="Lowers pKa of active site Tyr" evidence="4">
    <location>
        <position position="88"/>
    </location>
</feature>
<feature type="active site" description="Proton donor" evidence="2">
    <location>
        <position position="59"/>
    </location>
</feature>
<gene>
    <name evidence="6" type="ORF">EB796_012838</name>
</gene>
<evidence type="ECO:0000256" key="2">
    <source>
        <dbReference type="PIRSR" id="PIRSR000097-1"/>
    </source>
</evidence>
<dbReference type="Pfam" id="PF00248">
    <property type="entry name" value="Aldo_ket_red"/>
    <property type="match status" value="1"/>
</dbReference>
<dbReference type="PRINTS" id="PR00069">
    <property type="entry name" value="ALDKETRDTASE"/>
</dbReference>
<dbReference type="PANTHER" id="PTHR43827:SF14">
    <property type="entry name" value="NADP-DEPENDENT OXIDOREDUCTASE DOMAIN-CONTAINING PROTEIN"/>
    <property type="match status" value="1"/>
</dbReference>
<feature type="binding site" evidence="3">
    <location>
        <position position="121"/>
    </location>
    <ligand>
        <name>substrate</name>
    </ligand>
</feature>
<dbReference type="InterPro" id="IPR020471">
    <property type="entry name" value="AKR"/>
</dbReference>
<dbReference type="Gene3D" id="3.20.20.100">
    <property type="entry name" value="NADP-dependent oxidoreductase domain"/>
    <property type="match status" value="1"/>
</dbReference>
<dbReference type="PROSITE" id="PS00063">
    <property type="entry name" value="ALDOKETO_REDUCTASE_3"/>
    <property type="match status" value="1"/>
</dbReference>
<dbReference type="PIRSF" id="PIRSF000097">
    <property type="entry name" value="AKR"/>
    <property type="match status" value="1"/>
</dbReference>
<feature type="domain" description="NADP-dependent oxidoreductase" evidence="5">
    <location>
        <begin position="29"/>
        <end position="307"/>
    </location>
</feature>
<keyword evidence="7" id="KW-1185">Reference proteome</keyword>
<dbReference type="PANTHER" id="PTHR43827">
    <property type="entry name" value="2,5-DIKETO-D-GLUCONIC ACID REDUCTASE"/>
    <property type="match status" value="1"/>
</dbReference>
<sequence length="325" mass="36682">MNTPNTSSLMDVSSRLKMLSGKPIPQVGLGTSRTGSRCTEAVKIAIEAGYRHLDTAQTYFTETDIGDALAELIDSGKVTREEMFITTKLSGGSGQPHRVREQTAISLQKLKTGYIDLLLIHFPAICSDEMLDKDPPVFFPRDENNKLIITDTDYVDTYREMEKLVDEGLVKALGVSSFSIKQVERLWNAARIKPTNNQIECHAWFPQYELVEFCQKKGMTVSAYFPLGSPVRPFYVPQDDEVLLQEPIIVEISERLNRTPAQILLRFLVQRNIVVIPKSVNKDRIASNIQLFDFSLSESDLEKIKLVNKGKRLMPPDNLLFGVDK</sequence>
<dbReference type="InterPro" id="IPR018170">
    <property type="entry name" value="Aldo/ket_reductase_CS"/>
</dbReference>
<dbReference type="FunFam" id="3.20.20.100:FF:000002">
    <property type="entry name" value="2,5-diketo-D-gluconic acid reductase A"/>
    <property type="match status" value="1"/>
</dbReference>
<dbReference type="AlphaFoldDB" id="A0A7J7JSH9"/>
<evidence type="ECO:0000313" key="7">
    <source>
        <dbReference type="Proteomes" id="UP000593567"/>
    </source>
</evidence>